<proteinExistence type="predicted"/>
<sequence>MINHYKTKMILKSALEDIYETNDGIFTNASYDDEALEDESSVDAMQEELLQFKIQKVWIPVDLPYGKKAIGTKWVYRNKKDKRGVVVRNKARLVAQGYRQEEGIDYDESAFLYGIIDEEVYVSQPPGFVDPKFPKKVYKVVKALYGLHSSLGVWPDIMFAVVLVLGDLFHGSARSRQSWLLLLQRQSMLLLLTAVGKHHFIRDAYEKNLIQVLKIHTNDNVGDLLPKAFDVSRFLNAVEYQLKDLPEPFNDTYETPCHTKNVFTNMARKGVKFSRKVTLLFDSMLVPHQAPEGKGSEQPTEPQPIPSPTHPSIGDQPPVTDSSSSHELHKTLGFFRRHNGSERDSGSVLHDSLFRVLALETSKDAQAIEILKLKDQIKKLKRKCKPSISHHKAWLKSVKRLSMKKRLGRKESRMLTLDAFNDLDADGRDYMEIEDVVKEGRQGIEAEDKGSSEKGGSTKELVSTVIPEIVSTARPDVDAARQEVSVFEPRIPPTTTSIFDDEIHFPWIKNLIKVKEEKLRKKGVIKDIPTKKMTRSDFDAAQIARDAEIARQLQVDLQAEVERERQREKAASKAAIAETYDEVQAGIDVDALFAAKLQ</sequence>
<evidence type="ECO:0000259" key="2">
    <source>
        <dbReference type="Pfam" id="PF07727"/>
    </source>
</evidence>
<feature type="region of interest" description="Disordered" evidence="1">
    <location>
        <begin position="288"/>
        <end position="326"/>
    </location>
</feature>
<keyword evidence="4" id="KW-1185">Reference proteome</keyword>
<reference evidence="3" key="1">
    <citation type="journal article" date="2022" name="Int. J. Mol. Sci.">
        <title>Draft Genome of Tanacetum Coccineum: Genomic Comparison of Closely Related Tanacetum-Family Plants.</title>
        <authorList>
            <person name="Yamashiro T."/>
            <person name="Shiraishi A."/>
            <person name="Nakayama K."/>
            <person name="Satake H."/>
        </authorList>
    </citation>
    <scope>NUCLEOTIDE SEQUENCE</scope>
</reference>
<comment type="caution">
    <text evidence="3">The sequence shown here is derived from an EMBL/GenBank/DDBJ whole genome shotgun (WGS) entry which is preliminary data.</text>
</comment>
<name>A0ABQ5F7R0_9ASTR</name>
<dbReference type="Proteomes" id="UP001151760">
    <property type="component" value="Unassembled WGS sequence"/>
</dbReference>
<accession>A0ABQ5F7R0</accession>
<dbReference type="Pfam" id="PF07727">
    <property type="entry name" value="RVT_2"/>
    <property type="match status" value="1"/>
</dbReference>
<protein>
    <submittedName>
        <fullName evidence="3">Ribonuclease H-like domain-containing protein</fullName>
    </submittedName>
</protein>
<reference evidence="3" key="2">
    <citation type="submission" date="2022-01" db="EMBL/GenBank/DDBJ databases">
        <authorList>
            <person name="Yamashiro T."/>
            <person name="Shiraishi A."/>
            <person name="Satake H."/>
            <person name="Nakayama K."/>
        </authorList>
    </citation>
    <scope>NUCLEOTIDE SEQUENCE</scope>
</reference>
<dbReference type="EMBL" id="BQNB010017073">
    <property type="protein sequence ID" value="GJT59044.1"/>
    <property type="molecule type" value="Genomic_DNA"/>
</dbReference>
<evidence type="ECO:0000313" key="4">
    <source>
        <dbReference type="Proteomes" id="UP001151760"/>
    </source>
</evidence>
<evidence type="ECO:0000256" key="1">
    <source>
        <dbReference type="SAM" id="MobiDB-lite"/>
    </source>
</evidence>
<feature type="domain" description="Reverse transcriptase Ty1/copia-type" evidence="2">
    <location>
        <begin position="56"/>
        <end position="108"/>
    </location>
</feature>
<organism evidence="3 4">
    <name type="scientific">Tanacetum coccineum</name>
    <dbReference type="NCBI Taxonomy" id="301880"/>
    <lineage>
        <taxon>Eukaryota</taxon>
        <taxon>Viridiplantae</taxon>
        <taxon>Streptophyta</taxon>
        <taxon>Embryophyta</taxon>
        <taxon>Tracheophyta</taxon>
        <taxon>Spermatophyta</taxon>
        <taxon>Magnoliopsida</taxon>
        <taxon>eudicotyledons</taxon>
        <taxon>Gunneridae</taxon>
        <taxon>Pentapetalae</taxon>
        <taxon>asterids</taxon>
        <taxon>campanulids</taxon>
        <taxon>Asterales</taxon>
        <taxon>Asteraceae</taxon>
        <taxon>Asteroideae</taxon>
        <taxon>Anthemideae</taxon>
        <taxon>Anthemidinae</taxon>
        <taxon>Tanacetum</taxon>
    </lineage>
</organism>
<gene>
    <name evidence="3" type="ORF">Tco_1002577</name>
</gene>
<dbReference type="InterPro" id="IPR013103">
    <property type="entry name" value="RVT_2"/>
</dbReference>
<evidence type="ECO:0000313" key="3">
    <source>
        <dbReference type="EMBL" id="GJT59044.1"/>
    </source>
</evidence>